<gene>
    <name evidence="2" type="ORF">BSZ32_03735</name>
</gene>
<dbReference type="Gene3D" id="3.60.21.70">
    <property type="entry name" value="PhoD-like phosphatase"/>
    <property type="match status" value="1"/>
</dbReference>
<evidence type="ECO:0000259" key="1">
    <source>
        <dbReference type="Pfam" id="PF09423"/>
    </source>
</evidence>
<dbReference type="InterPro" id="IPR038607">
    <property type="entry name" value="PhoD-like_sf"/>
</dbReference>
<sequence length="351" mass="39514">MKKLFSIATISTGLCAAAQSQVKSDFHQAKIIKKIAFGSCNEPKKGNSPMYEAILKHKPDAFLFLGDNIYGDTADMELLSKKWQKLGDSEGYQKLCKNTPVIATWDDHDYGINDGGKSYKMREESQQIFLDFFKDPADSPRRKRAGVYASYTFGTPGKTCQILMLDTRYFRDELPRTKGPKAKGTVGWYKPTDDTSKTLLGEAQWRWLDEQLQVAADIRIIGSSIQVLAHEKGMENWGNVPHERKRLFELLKKHKAVHTFAISGDVHFAELSKTDALGYPFYDLTSSGMTHASKGWANAKNSFRVGKSFPVQNSGLIEIDWDDKSIALSIINNAGEKVLQHPLKFSELEFK</sequence>
<name>A0A2S7U6R2_9BACT</name>
<dbReference type="EMBL" id="MQWA01000001">
    <property type="protein sequence ID" value="PQJ30240.1"/>
    <property type="molecule type" value="Genomic_DNA"/>
</dbReference>
<feature type="domain" description="PhoD-like phosphatase metallophosphatase" evidence="1">
    <location>
        <begin position="89"/>
        <end position="274"/>
    </location>
</feature>
<dbReference type="PANTHER" id="PTHR33987:SF1">
    <property type="entry name" value="CALCINEURIN-LIKE METALLO-PHOSPHOESTERASE SUPERFAMILY PROTEIN"/>
    <property type="match status" value="1"/>
</dbReference>
<reference evidence="2 3" key="1">
    <citation type="submission" date="2016-12" db="EMBL/GenBank/DDBJ databases">
        <title>Study of bacterial adaptation to deep sea.</title>
        <authorList>
            <person name="Song J."/>
            <person name="Yoshizawa S."/>
            <person name="Kogure K."/>
        </authorList>
    </citation>
    <scope>NUCLEOTIDE SEQUENCE [LARGE SCALE GENOMIC DNA]</scope>
    <source>
        <strain evidence="2 3">SAORIC-165</strain>
    </source>
</reference>
<dbReference type="CDD" id="cd07389">
    <property type="entry name" value="MPP_PhoD"/>
    <property type="match status" value="1"/>
</dbReference>
<dbReference type="Proteomes" id="UP000239907">
    <property type="component" value="Unassembled WGS sequence"/>
</dbReference>
<proteinExistence type="predicted"/>
<keyword evidence="3" id="KW-1185">Reference proteome</keyword>
<evidence type="ECO:0000313" key="2">
    <source>
        <dbReference type="EMBL" id="PQJ30240.1"/>
    </source>
</evidence>
<dbReference type="InterPro" id="IPR018946">
    <property type="entry name" value="PhoD-like_MPP"/>
</dbReference>
<organism evidence="2 3">
    <name type="scientific">Rubritalea profundi</name>
    <dbReference type="NCBI Taxonomy" id="1658618"/>
    <lineage>
        <taxon>Bacteria</taxon>
        <taxon>Pseudomonadati</taxon>
        <taxon>Verrucomicrobiota</taxon>
        <taxon>Verrucomicrobiia</taxon>
        <taxon>Verrucomicrobiales</taxon>
        <taxon>Rubritaleaceae</taxon>
        <taxon>Rubritalea</taxon>
    </lineage>
</organism>
<evidence type="ECO:0000313" key="3">
    <source>
        <dbReference type="Proteomes" id="UP000239907"/>
    </source>
</evidence>
<dbReference type="AlphaFoldDB" id="A0A2S7U6R2"/>
<dbReference type="InterPro" id="IPR029052">
    <property type="entry name" value="Metallo-depent_PP-like"/>
</dbReference>
<comment type="caution">
    <text evidence="2">The sequence shown here is derived from an EMBL/GenBank/DDBJ whole genome shotgun (WGS) entry which is preliminary data.</text>
</comment>
<accession>A0A2S7U6R2</accession>
<protein>
    <recommendedName>
        <fullName evidence="1">PhoD-like phosphatase metallophosphatase domain-containing protein</fullName>
    </recommendedName>
</protein>
<dbReference type="PANTHER" id="PTHR33987">
    <property type="entry name" value="CALCINEURIN-LIKE METALLO-PHOSPHOESTERASE SUPERFAMILY PROTEIN"/>
    <property type="match status" value="1"/>
</dbReference>
<dbReference type="SUPFAM" id="SSF56300">
    <property type="entry name" value="Metallo-dependent phosphatases"/>
    <property type="match status" value="1"/>
</dbReference>
<dbReference type="Pfam" id="PF09423">
    <property type="entry name" value="PhoD"/>
    <property type="match status" value="1"/>
</dbReference>